<dbReference type="InterPro" id="IPR027417">
    <property type="entry name" value="P-loop_NTPase"/>
</dbReference>
<dbReference type="PANTHER" id="PTHR45629">
    <property type="entry name" value="SNF2/RAD54 FAMILY MEMBER"/>
    <property type="match status" value="1"/>
</dbReference>
<name>A0A096HRL6_COMTE</name>
<feature type="domain" description="Helicase C-terminal" evidence="3">
    <location>
        <begin position="913"/>
        <end position="1074"/>
    </location>
</feature>
<protein>
    <submittedName>
        <fullName evidence="4">Helicase</fullName>
    </submittedName>
</protein>
<dbReference type="InterPro" id="IPR038718">
    <property type="entry name" value="SNF2-like_sf"/>
</dbReference>
<dbReference type="SMART" id="SM00490">
    <property type="entry name" value="HELICc"/>
    <property type="match status" value="1"/>
</dbReference>
<keyword evidence="4" id="KW-0067">ATP-binding</keyword>
<dbReference type="Gene3D" id="3.40.50.300">
    <property type="entry name" value="P-loop containing nucleotide triphosphate hydrolases"/>
    <property type="match status" value="1"/>
</dbReference>
<dbReference type="InterPro" id="IPR001650">
    <property type="entry name" value="Helicase_C-like"/>
</dbReference>
<evidence type="ECO:0000259" key="3">
    <source>
        <dbReference type="PROSITE" id="PS51194"/>
    </source>
</evidence>
<dbReference type="EMBL" id="AWOR01000012">
    <property type="protein sequence ID" value="KGH31557.1"/>
    <property type="molecule type" value="Genomic_DNA"/>
</dbReference>
<proteinExistence type="predicted"/>
<evidence type="ECO:0000259" key="2">
    <source>
        <dbReference type="PROSITE" id="PS51192"/>
    </source>
</evidence>
<dbReference type="PROSITE" id="PS51194">
    <property type="entry name" value="HELICASE_CTER"/>
    <property type="match status" value="1"/>
</dbReference>
<evidence type="ECO:0000313" key="4">
    <source>
        <dbReference type="EMBL" id="KGH31557.1"/>
    </source>
</evidence>
<dbReference type="AlphaFoldDB" id="A0A096HRL6"/>
<feature type="domain" description="Helicase ATP-binding" evidence="2">
    <location>
        <begin position="605"/>
        <end position="788"/>
    </location>
</feature>
<dbReference type="GO" id="GO:0016787">
    <property type="term" value="F:hydrolase activity"/>
    <property type="evidence" value="ECO:0007669"/>
    <property type="project" value="UniProtKB-KW"/>
</dbReference>
<dbReference type="Proteomes" id="UP000029553">
    <property type="component" value="Unassembled WGS sequence"/>
</dbReference>
<reference evidence="4 5" key="1">
    <citation type="submission" date="2013-09" db="EMBL/GenBank/DDBJ databases">
        <title>High correlation between genotypes and phenotypes of environmental bacteria Comamonas testosteroni strains.</title>
        <authorList>
            <person name="Liu L."/>
            <person name="Zhu W."/>
            <person name="Xia X."/>
            <person name="Xu B."/>
            <person name="Luo M."/>
            <person name="Wang G."/>
        </authorList>
    </citation>
    <scope>NUCLEOTIDE SEQUENCE [LARGE SCALE GENOMIC DNA]</scope>
    <source>
        <strain evidence="4 5">JL40</strain>
    </source>
</reference>
<dbReference type="InterPro" id="IPR050496">
    <property type="entry name" value="SNF2_RAD54_helicase_repair"/>
</dbReference>
<evidence type="ECO:0000256" key="1">
    <source>
        <dbReference type="ARBA" id="ARBA00022801"/>
    </source>
</evidence>
<dbReference type="Gene3D" id="3.40.50.10810">
    <property type="entry name" value="Tandem AAA-ATPase domain"/>
    <property type="match status" value="1"/>
</dbReference>
<keyword evidence="4" id="KW-0347">Helicase</keyword>
<keyword evidence="1" id="KW-0378">Hydrolase</keyword>
<dbReference type="PANTHER" id="PTHR45629:SF7">
    <property type="entry name" value="DNA EXCISION REPAIR PROTEIN ERCC-6-RELATED"/>
    <property type="match status" value="1"/>
</dbReference>
<dbReference type="InterPro" id="IPR014001">
    <property type="entry name" value="Helicase_ATP-bd"/>
</dbReference>
<dbReference type="SMART" id="SM00487">
    <property type="entry name" value="DEXDc"/>
    <property type="match status" value="1"/>
</dbReference>
<dbReference type="NCBIfam" id="NF041790">
    <property type="entry name" value="anti-phage_ZorD"/>
    <property type="match status" value="1"/>
</dbReference>
<dbReference type="GO" id="GO:0004386">
    <property type="term" value="F:helicase activity"/>
    <property type="evidence" value="ECO:0007669"/>
    <property type="project" value="UniProtKB-KW"/>
</dbReference>
<dbReference type="GO" id="GO:0005524">
    <property type="term" value="F:ATP binding"/>
    <property type="evidence" value="ECO:0007669"/>
    <property type="project" value="InterPro"/>
</dbReference>
<evidence type="ECO:0000313" key="5">
    <source>
        <dbReference type="Proteomes" id="UP000029553"/>
    </source>
</evidence>
<dbReference type="PROSITE" id="PS51192">
    <property type="entry name" value="HELICASE_ATP_BIND_1"/>
    <property type="match status" value="1"/>
</dbReference>
<dbReference type="Pfam" id="PF00271">
    <property type="entry name" value="Helicase_C"/>
    <property type="match status" value="1"/>
</dbReference>
<dbReference type="Pfam" id="PF00176">
    <property type="entry name" value="SNF2-rel_dom"/>
    <property type="match status" value="1"/>
</dbReference>
<dbReference type="InterPro" id="IPR049660">
    <property type="entry name" value="ZorD-like_t1"/>
</dbReference>
<comment type="caution">
    <text evidence="4">The sequence shown here is derived from an EMBL/GenBank/DDBJ whole genome shotgun (WGS) entry which is preliminary data.</text>
</comment>
<accession>A0A096HRL6</accession>
<dbReference type="InterPro" id="IPR049730">
    <property type="entry name" value="SNF2/RAD54-like_C"/>
</dbReference>
<organism evidence="4 5">
    <name type="scientific">Comamonas testosteroni</name>
    <name type="common">Pseudomonas testosteroni</name>
    <dbReference type="NCBI Taxonomy" id="285"/>
    <lineage>
        <taxon>Bacteria</taxon>
        <taxon>Pseudomonadati</taxon>
        <taxon>Pseudomonadota</taxon>
        <taxon>Betaproteobacteria</taxon>
        <taxon>Burkholderiales</taxon>
        <taxon>Comamonadaceae</taxon>
        <taxon>Comamonas</taxon>
    </lineage>
</organism>
<dbReference type="RefSeq" id="WP_034365967.1">
    <property type="nucleotide sequence ID" value="NZ_AWOR01000012.1"/>
</dbReference>
<keyword evidence="4" id="KW-0547">Nucleotide-binding</keyword>
<dbReference type="SUPFAM" id="SSF52540">
    <property type="entry name" value="P-loop containing nucleoside triphosphate hydrolases"/>
    <property type="match status" value="2"/>
</dbReference>
<sequence>MFKSIWSKFKAVDVQVDGGESALVAPAYDEHGLSYAIDQLESNAPWQQTSYLEQLEEEDFVTRLNECWLLPWDSLYQLQSDEEHAASVGLLGVMPFASLQPQLASHGSLAEDSFRIFIKSWLQEDGRELHQLDRRGPVVELDKGAKLLQQETWQLLCALKDLAREQHESPGMATNQLGWAKVRKLAKKCNAGMDEFLEKTVVLKPERLKLGLSKRLVGGTPVIELHPTFEEEPTGWTDHFDGYQAVQNTYRIAGDDGSITHVVIPPEVKEVLERVRLLPGRRVAADDALSFIRNPYTVIGEAADQVVDEVEYQQEREKAGIYFHRFQVIPQLAGEGALLTAVRLVLEPISPVPMEAVEILLTHAGELAGFVRELEVKLAAGLPAGLWQGYELELSDFDLHQFQGLKELLDCWKAAEAGQQFKQVLDLSAYGARVIGIGEAERITSPFLVKDQTENWLPEAINPDKGGQSMEASGWEPRSQEQFDAFEHVLDQAQAAAEPTVVLPWSGEMLSIAQAQELYNSWKKRLKQTKEVTDAGDGKDAAGKDKRAVLQIELNIDDANYATARNSALLGAHKAKADLPILLRPEIELREHQLKGVSWMQHLFQLSPQHVGGCLLADDMGLGKTIQLLTFMVRYLELNPDGPPVLVVAPVSLLDNWERELQRFFYADELKVLKLYGTALAAVKYRKEEIPQDVRAQGISNLLRPDWIGQNRVVLTTYETLRDQEFSLARKQWAIMVCDEAQKIKNPAAMITQAAKAIPTRFRVACTGTPVENTLMDLWSLFDFIQPGLLGALNHFGKTYQRPIEAHEKRDDKALSQLRRLIEPQTLRRTKQDVAKDLPQKLEDQGCRSLKMESLQRSLYVASINEYRERCQIQAQMEQRENGMLTLLHRLKMLCAHPYGVQPDIRLKDSSPKMIWLLEQLQKISTHGDKVIVFTELREVQREIQHSIEQRFGFKPTVINGDTSTNGQSANSRQRLIDRFQEASGFSVIILSTVAVGFGVNVQAANHVIHFTRCWNPAKEDQATDRAYRIGQEKDVYVYYPTIRDAEMVTFESTLDDLLSKRRSLARDMLHGSSDISASDFASMTRSAG</sequence>
<dbReference type="CDD" id="cd18793">
    <property type="entry name" value="SF2_C_SNF"/>
    <property type="match status" value="1"/>
</dbReference>
<dbReference type="InterPro" id="IPR000330">
    <property type="entry name" value="SNF2_N"/>
</dbReference>
<gene>
    <name evidence="4" type="ORF">P353_04770</name>
</gene>